<dbReference type="SUPFAM" id="SSF56672">
    <property type="entry name" value="DNA/RNA polymerases"/>
    <property type="match status" value="1"/>
</dbReference>
<feature type="domain" description="DNA polymerase Y-family little finger" evidence="2">
    <location>
        <begin position="186"/>
        <end position="280"/>
    </location>
</feature>
<keyword evidence="1" id="KW-0227">DNA damage</keyword>
<reference evidence="3 4" key="1">
    <citation type="journal article" date="2015" name="Genome Announc.">
        <title>Closed Genome Sequence of Octadecabacter temperatus SB1, the First Mesophilic Species of the Genus Octadecabacter.</title>
        <authorList>
            <person name="Voget S."/>
            <person name="Billerbeck S."/>
            <person name="Simon M."/>
            <person name="Daniel R."/>
        </authorList>
    </citation>
    <scope>NUCLEOTIDE SEQUENCE [LARGE SCALE GENOMIC DNA]</scope>
    <source>
        <strain evidence="3 4">SB1</strain>
    </source>
</reference>
<evidence type="ECO:0000259" key="2">
    <source>
        <dbReference type="Pfam" id="PF11799"/>
    </source>
</evidence>
<dbReference type="Pfam" id="PF11799">
    <property type="entry name" value="IMS_C"/>
    <property type="match status" value="1"/>
</dbReference>
<gene>
    <name evidence="3" type="ORF">OSB_04210</name>
</gene>
<dbReference type="GO" id="GO:0003684">
    <property type="term" value="F:damaged DNA binding"/>
    <property type="evidence" value="ECO:0007669"/>
    <property type="project" value="InterPro"/>
</dbReference>
<dbReference type="InterPro" id="IPR017961">
    <property type="entry name" value="DNA_pol_Y-fam_little_finger"/>
</dbReference>
<dbReference type="CDD" id="cd03468">
    <property type="entry name" value="PolY_like"/>
    <property type="match status" value="1"/>
</dbReference>
<protein>
    <submittedName>
        <fullName evidence="3">DNA polymerase IV</fullName>
    </submittedName>
</protein>
<dbReference type="PANTHER" id="PTHR35369">
    <property type="entry name" value="BLR3025 PROTEIN-RELATED"/>
    <property type="match status" value="1"/>
</dbReference>
<keyword evidence="4" id="KW-1185">Reference proteome</keyword>
<proteinExistence type="predicted"/>
<dbReference type="GO" id="GO:0006281">
    <property type="term" value="P:DNA repair"/>
    <property type="evidence" value="ECO:0007669"/>
    <property type="project" value="InterPro"/>
</dbReference>
<dbReference type="KEGG" id="otm:OSB_04210"/>
<dbReference type="InterPro" id="IPR043502">
    <property type="entry name" value="DNA/RNA_pol_sf"/>
</dbReference>
<name>A0A0K0Y224_9RHOB</name>
<dbReference type="InterPro" id="IPR050356">
    <property type="entry name" value="SulA_CellDiv_inhibitor"/>
</dbReference>
<accession>A0A0K0Y224</accession>
<dbReference type="Proteomes" id="UP000067444">
    <property type="component" value="Chromosome"/>
</dbReference>
<dbReference type="STRING" id="1458307.OSB_04210"/>
<evidence type="ECO:0000313" key="4">
    <source>
        <dbReference type="Proteomes" id="UP000067444"/>
    </source>
</evidence>
<sequence length="433" mass="48364">MGFSDARAFCRDLQSHPADPVGDQKFLNILARWAKRYCPWVGLDGADGLVMDVTGSTHLFGGEPRMLHDIHLRLKRAGLSVRSGIADTRGAAWALAHYGEGIAPQDQPLDAIGPLPVAALRLDDKSSVGLQRLGVRSIAELVALPRATVARRFGAEVLLRLDQATGEQAEHVSPLPDPPRYQVRLTLPDPIGLEADVMAGTGRLLEKLCEKLKAQEMGARVLSLIMRRVDKENQEVEVRLARPLRDPLRILPLFERGVGAIDAGFGIDQLRLVATSVEPLPVQQLIHSQGRNDGKLDDLISRIGNRIGLENVQRFLPADSHIPERSHIIAPAAFSEPTGSWVALRERPIQLFPPEPIMGTGPAPPRHLRWRRMSFRVERATGPERIAPEWWLTDVNWRSGVRDYWKVETKQGRRLWLFYTPQNPGWFVQGQFP</sequence>
<dbReference type="PATRIC" id="fig|1458307.3.peg.422"/>
<dbReference type="EMBL" id="CP012160">
    <property type="protein sequence ID" value="AKS44985.1"/>
    <property type="molecule type" value="Genomic_DNA"/>
</dbReference>
<organism evidence="3 4">
    <name type="scientific">Octadecabacter temperatus</name>
    <dbReference type="NCBI Taxonomy" id="1458307"/>
    <lineage>
        <taxon>Bacteria</taxon>
        <taxon>Pseudomonadati</taxon>
        <taxon>Pseudomonadota</taxon>
        <taxon>Alphaproteobacteria</taxon>
        <taxon>Rhodobacterales</taxon>
        <taxon>Roseobacteraceae</taxon>
        <taxon>Octadecabacter</taxon>
    </lineage>
</organism>
<dbReference type="PANTHER" id="PTHR35369:SF2">
    <property type="entry name" value="BLR3025 PROTEIN"/>
    <property type="match status" value="1"/>
</dbReference>
<dbReference type="AlphaFoldDB" id="A0A0K0Y224"/>
<evidence type="ECO:0000313" key="3">
    <source>
        <dbReference type="EMBL" id="AKS44985.1"/>
    </source>
</evidence>
<evidence type="ECO:0000256" key="1">
    <source>
        <dbReference type="ARBA" id="ARBA00022763"/>
    </source>
</evidence>